<sequence length="43" mass="5103">MGFWDKSLGVLQLFIDDHLKTQIQVLFFRKNPRAGKLLMINNR</sequence>
<reference evidence="1 2" key="1">
    <citation type="submission" date="2013-02" db="EMBL/GenBank/DDBJ databases">
        <authorList>
            <person name="Harkins D.M."/>
            <person name="Durkin A.S."/>
            <person name="Brinkac L.M."/>
            <person name="Haft D.H."/>
            <person name="Selengut J.D."/>
            <person name="Sanka R."/>
            <person name="DePew J."/>
            <person name="Purushe J."/>
            <person name="Haake D.A."/>
            <person name="Matsunaga J."/>
            <person name="Vinetz J.M."/>
            <person name="Sutton G.G."/>
            <person name="Nierman W.C."/>
            <person name="Fouts D.E."/>
        </authorList>
    </citation>
    <scope>NUCLEOTIDE SEQUENCE [LARGE SCALE GENOMIC DNA]</scope>
    <source>
        <strain evidence="1 2">Ecochallenge</strain>
    </source>
</reference>
<evidence type="ECO:0000313" key="2">
    <source>
        <dbReference type="Proteomes" id="UP000012249"/>
    </source>
</evidence>
<organism evidence="1 2">
    <name type="scientific">Leptospira weilii str. Ecochallenge</name>
    <dbReference type="NCBI Taxonomy" id="1049986"/>
    <lineage>
        <taxon>Bacteria</taxon>
        <taxon>Pseudomonadati</taxon>
        <taxon>Spirochaetota</taxon>
        <taxon>Spirochaetia</taxon>
        <taxon>Leptospirales</taxon>
        <taxon>Leptospiraceae</taxon>
        <taxon>Leptospira</taxon>
    </lineage>
</organism>
<accession>N1UCX0</accession>
<dbReference type="AlphaFoldDB" id="N1UCX0"/>
<protein>
    <submittedName>
        <fullName evidence="1">Uncharacterized protein</fullName>
    </submittedName>
</protein>
<dbReference type="Proteomes" id="UP000012249">
    <property type="component" value="Unassembled WGS sequence"/>
</dbReference>
<evidence type="ECO:0000313" key="1">
    <source>
        <dbReference type="EMBL" id="EMY15814.1"/>
    </source>
</evidence>
<name>N1UCX0_9LEPT</name>
<dbReference type="EMBL" id="AHMI02000064">
    <property type="protein sequence ID" value="EMY15814.1"/>
    <property type="molecule type" value="Genomic_DNA"/>
</dbReference>
<comment type="caution">
    <text evidence="1">The sequence shown here is derived from an EMBL/GenBank/DDBJ whole genome shotgun (WGS) entry which is preliminary data.</text>
</comment>
<gene>
    <name evidence="1" type="ORF">LEP1GSC043_1832</name>
</gene>
<proteinExistence type="predicted"/>